<dbReference type="Proteomes" id="UP001278500">
    <property type="component" value="Unassembled WGS sequence"/>
</dbReference>
<feature type="region of interest" description="Disordered" evidence="1">
    <location>
        <begin position="153"/>
        <end position="175"/>
    </location>
</feature>
<sequence>MSSEGDRTGKAGIVVAPEDVGGVDKLAYSVVDDLLYNILHDLVLKVHQDEKTARMRTAAIKVEKLAMENSDLSTPDARPEIVVETDAALYKDGHVTLKGNPLKTTKEILCPRCQLPRLLHPTDGKGAQKPDPNVTYCKRHPYIEKPGFDIYGQTWVQPGPGRGKKKKDMEKKMDPNDPAAVAAMEGSAKDRPPHVLSFPSATCSKCKRCILVTRLNNHMGSCIGNSGRNASRAAAQKISNGGSNGGSQNNDNTPPASQKGTPVPTSRATSPRKRDGDEFDEDGDEADPISAKKKKLKPTALPKKVILKTKSTPPLKKDKIKTSSMLSVEQSVDDDDIKNSTVQVVPKKTTPAKGASPVKKLKIGLGTKPQLNAPGKKLGKKEKDHETGSTGTMSPPPH</sequence>
<dbReference type="RefSeq" id="XP_062686658.1">
    <property type="nucleotide sequence ID" value="XM_062824335.1"/>
</dbReference>
<reference evidence="2" key="2">
    <citation type="submission" date="2023-06" db="EMBL/GenBank/DDBJ databases">
        <authorList>
            <consortium name="Lawrence Berkeley National Laboratory"/>
            <person name="Haridas S."/>
            <person name="Hensen N."/>
            <person name="Bonometti L."/>
            <person name="Westerberg I."/>
            <person name="Brannstrom I.O."/>
            <person name="Guillou S."/>
            <person name="Cros-Aarteil S."/>
            <person name="Calhoun S."/>
            <person name="Kuo A."/>
            <person name="Mondo S."/>
            <person name="Pangilinan J."/>
            <person name="Riley R."/>
            <person name="Labutti K."/>
            <person name="Andreopoulos B."/>
            <person name="Lipzen A."/>
            <person name="Chen C."/>
            <person name="Yanf M."/>
            <person name="Daum C."/>
            <person name="Ng V."/>
            <person name="Clum A."/>
            <person name="Steindorff A."/>
            <person name="Ohm R."/>
            <person name="Martin F."/>
            <person name="Silar P."/>
            <person name="Natvig D."/>
            <person name="Lalanne C."/>
            <person name="Gautier V."/>
            <person name="Ament-Velasquez S.L."/>
            <person name="Kruys A."/>
            <person name="Hutchinson M.I."/>
            <person name="Powell A.J."/>
            <person name="Barry K."/>
            <person name="Miller A.N."/>
            <person name="Grigoriev I.V."/>
            <person name="Debuchy R."/>
            <person name="Gladieux P."/>
            <person name="Thoren M.H."/>
            <person name="Johannesson H."/>
        </authorList>
    </citation>
    <scope>NUCLEOTIDE SEQUENCE</scope>
    <source>
        <strain evidence="2">CBS 560.94</strain>
    </source>
</reference>
<evidence type="ECO:0000256" key="1">
    <source>
        <dbReference type="SAM" id="MobiDB-lite"/>
    </source>
</evidence>
<gene>
    <name evidence="2" type="ORF">B0H65DRAFT_42133</name>
</gene>
<dbReference type="AlphaFoldDB" id="A0AAE0MWA4"/>
<proteinExistence type="predicted"/>
<protein>
    <recommendedName>
        <fullName evidence="4">Transcriptional activator</fullName>
    </recommendedName>
</protein>
<evidence type="ECO:0000313" key="3">
    <source>
        <dbReference type="Proteomes" id="UP001278500"/>
    </source>
</evidence>
<feature type="compositionally biased region" description="Polar residues" evidence="1">
    <location>
        <begin position="388"/>
        <end position="398"/>
    </location>
</feature>
<name>A0AAE0MWA4_9PEZI</name>
<keyword evidence="3" id="KW-1185">Reference proteome</keyword>
<feature type="compositionally biased region" description="Acidic residues" evidence="1">
    <location>
        <begin position="277"/>
        <end position="287"/>
    </location>
</feature>
<feature type="compositionally biased region" description="Polar residues" evidence="1">
    <location>
        <begin position="251"/>
        <end position="269"/>
    </location>
</feature>
<feature type="region of interest" description="Disordered" evidence="1">
    <location>
        <begin position="233"/>
        <end position="398"/>
    </location>
</feature>
<comment type="caution">
    <text evidence="2">The sequence shown here is derived from an EMBL/GenBank/DDBJ whole genome shotgun (WGS) entry which is preliminary data.</text>
</comment>
<accession>A0AAE0MWA4</accession>
<reference evidence="2" key="1">
    <citation type="journal article" date="2023" name="Mol. Phylogenet. Evol.">
        <title>Genome-scale phylogeny and comparative genomics of the fungal order Sordariales.</title>
        <authorList>
            <person name="Hensen N."/>
            <person name="Bonometti L."/>
            <person name="Westerberg I."/>
            <person name="Brannstrom I.O."/>
            <person name="Guillou S."/>
            <person name="Cros-Aarteil S."/>
            <person name="Calhoun S."/>
            <person name="Haridas S."/>
            <person name="Kuo A."/>
            <person name="Mondo S."/>
            <person name="Pangilinan J."/>
            <person name="Riley R."/>
            <person name="LaButti K."/>
            <person name="Andreopoulos B."/>
            <person name="Lipzen A."/>
            <person name="Chen C."/>
            <person name="Yan M."/>
            <person name="Daum C."/>
            <person name="Ng V."/>
            <person name="Clum A."/>
            <person name="Steindorff A."/>
            <person name="Ohm R.A."/>
            <person name="Martin F."/>
            <person name="Silar P."/>
            <person name="Natvig D.O."/>
            <person name="Lalanne C."/>
            <person name="Gautier V."/>
            <person name="Ament-Velasquez S.L."/>
            <person name="Kruys A."/>
            <person name="Hutchinson M.I."/>
            <person name="Powell A.J."/>
            <person name="Barry K."/>
            <person name="Miller A.N."/>
            <person name="Grigoriev I.V."/>
            <person name="Debuchy R."/>
            <person name="Gladieux P."/>
            <person name="Hiltunen Thoren M."/>
            <person name="Johannesson H."/>
        </authorList>
    </citation>
    <scope>NUCLEOTIDE SEQUENCE</scope>
    <source>
        <strain evidence="2">CBS 560.94</strain>
    </source>
</reference>
<dbReference type="EMBL" id="JAUEPP010000001">
    <property type="protein sequence ID" value="KAK3355280.1"/>
    <property type="molecule type" value="Genomic_DNA"/>
</dbReference>
<evidence type="ECO:0008006" key="4">
    <source>
        <dbReference type="Google" id="ProtNLM"/>
    </source>
</evidence>
<organism evidence="2 3">
    <name type="scientific">Neurospora tetraspora</name>
    <dbReference type="NCBI Taxonomy" id="94610"/>
    <lineage>
        <taxon>Eukaryota</taxon>
        <taxon>Fungi</taxon>
        <taxon>Dikarya</taxon>
        <taxon>Ascomycota</taxon>
        <taxon>Pezizomycotina</taxon>
        <taxon>Sordariomycetes</taxon>
        <taxon>Sordariomycetidae</taxon>
        <taxon>Sordariales</taxon>
        <taxon>Sordariaceae</taxon>
        <taxon>Neurospora</taxon>
    </lineage>
</organism>
<evidence type="ECO:0000313" key="2">
    <source>
        <dbReference type="EMBL" id="KAK3355280.1"/>
    </source>
</evidence>
<dbReference type="GeneID" id="87861489"/>